<dbReference type="AlphaFoldDB" id="A0A6V1QQG6"/>
<dbReference type="SUPFAM" id="SSF51735">
    <property type="entry name" value="NAD(P)-binding Rossmann-fold domains"/>
    <property type="match status" value="1"/>
</dbReference>
<sequence length="344" mass="35984">MKAVQGIAKRAFNSSARNLAKVTVVGAAGGIGQPMSLLLKTNPKVTELSLFDVVNTPGVAADIGHVCQPSVTKGYVGAEQMGEALQGSDIVVIPAGVPRKPGMTRDDLFATNANIVYGIAESCAQNCPDAMFAIISNPVNSTVPIFAEALKKYGVYNSKKLFGVTTLDITRAKTFIGQNQGLDPRDVKVDVIGGHAGKTIMPLLSQVQGVSFTDKDIEELTHRIQFGGDEVVKAKDGAGSATLSMAYAGASFTGSLLNALSGTEVRECTFVESPLTDAPFFSSPVTIDANGVKEIHNFGTLSAFEQAVFDENLPTLVKQAEKGVAFAASKDVVIGVGATQKQKA</sequence>
<keyword evidence="6 10" id="KW-0520">NAD</keyword>
<evidence type="ECO:0000256" key="6">
    <source>
        <dbReference type="ARBA" id="ARBA00023027"/>
    </source>
</evidence>
<gene>
    <name evidence="15" type="ORF">HAKA00212_LOCUS6408</name>
</gene>
<evidence type="ECO:0000256" key="1">
    <source>
        <dbReference type="ARBA" id="ARBA00008824"/>
    </source>
</evidence>
<feature type="binding site" evidence="9">
    <location>
        <position position="105"/>
    </location>
    <ligand>
        <name>substrate</name>
    </ligand>
</feature>
<dbReference type="EMBL" id="HBIU01013868">
    <property type="protein sequence ID" value="CAE0627730.1"/>
    <property type="molecule type" value="Transcribed_RNA"/>
</dbReference>
<comment type="subunit">
    <text evidence="2">Homodimer.</text>
</comment>
<feature type="domain" description="Lactate/malate dehydrogenase C-terminal" evidence="14">
    <location>
        <begin position="165"/>
        <end position="326"/>
    </location>
</feature>
<name>A0A6V1QQG6_HETAK</name>
<dbReference type="Pfam" id="PF02866">
    <property type="entry name" value="Ldh_1_C"/>
    <property type="match status" value="1"/>
</dbReference>
<feature type="binding site" evidence="10">
    <location>
        <begin position="26"/>
        <end position="32"/>
    </location>
    <ligand>
        <name>NAD(+)</name>
        <dbReference type="ChEBI" id="CHEBI:57540"/>
    </ligand>
</feature>
<feature type="domain" description="Lactate/malate dehydrogenase N-terminal" evidence="13">
    <location>
        <begin position="21"/>
        <end position="163"/>
    </location>
</feature>
<comment type="catalytic activity">
    <reaction evidence="7 12">
        <text>(S)-malate + NAD(+) = oxaloacetate + NADH + H(+)</text>
        <dbReference type="Rhea" id="RHEA:21432"/>
        <dbReference type="ChEBI" id="CHEBI:15378"/>
        <dbReference type="ChEBI" id="CHEBI:15589"/>
        <dbReference type="ChEBI" id="CHEBI:16452"/>
        <dbReference type="ChEBI" id="CHEBI:57540"/>
        <dbReference type="ChEBI" id="CHEBI:57945"/>
        <dbReference type="EC" id="1.1.1.37"/>
    </reaction>
</comment>
<reference evidence="15" key="1">
    <citation type="submission" date="2021-01" db="EMBL/GenBank/DDBJ databases">
        <authorList>
            <person name="Corre E."/>
            <person name="Pelletier E."/>
            <person name="Niang G."/>
            <person name="Scheremetjew M."/>
            <person name="Finn R."/>
            <person name="Kale V."/>
            <person name="Holt S."/>
            <person name="Cochrane G."/>
            <person name="Meng A."/>
            <person name="Brown T."/>
            <person name="Cohen L."/>
        </authorList>
    </citation>
    <scope>NUCLEOTIDE SEQUENCE</scope>
    <source>
        <strain evidence="15">CCMP3107</strain>
    </source>
</reference>
<protein>
    <recommendedName>
        <fullName evidence="3 12">Malate dehydrogenase</fullName>
        <ecNumber evidence="3 12">1.1.1.37</ecNumber>
    </recommendedName>
</protein>
<dbReference type="InterPro" id="IPR036291">
    <property type="entry name" value="NAD(P)-bd_dom_sf"/>
</dbReference>
<comment type="similarity">
    <text evidence="1">Belongs to the LDH/MDH superfamily. MDH type 1 family.</text>
</comment>
<dbReference type="InterPro" id="IPR015955">
    <property type="entry name" value="Lactate_DH/Glyco_Ohase_4_C"/>
</dbReference>
<dbReference type="Gene3D" id="3.90.110.10">
    <property type="entry name" value="Lactate dehydrogenase/glycoside hydrolase, family 4, C-terminal"/>
    <property type="match status" value="1"/>
</dbReference>
<dbReference type="Pfam" id="PF00056">
    <property type="entry name" value="Ldh_1_N"/>
    <property type="match status" value="1"/>
</dbReference>
<proteinExistence type="inferred from homology"/>
<dbReference type="FunFam" id="3.40.50.720:FF:000013">
    <property type="entry name" value="Malate dehydrogenase"/>
    <property type="match status" value="1"/>
</dbReference>
<dbReference type="PANTHER" id="PTHR11540:SF16">
    <property type="entry name" value="MALATE DEHYDROGENASE, MITOCHONDRIAL"/>
    <property type="match status" value="1"/>
</dbReference>
<feature type="binding site" evidence="9">
    <location>
        <position position="171"/>
    </location>
    <ligand>
        <name>substrate</name>
    </ligand>
</feature>
<evidence type="ECO:0000256" key="5">
    <source>
        <dbReference type="ARBA" id="ARBA00023002"/>
    </source>
</evidence>
<evidence type="ECO:0000259" key="13">
    <source>
        <dbReference type="Pfam" id="PF00056"/>
    </source>
</evidence>
<dbReference type="PIRSF" id="PIRSF000102">
    <property type="entry name" value="Lac_mal_DH"/>
    <property type="match status" value="1"/>
</dbReference>
<evidence type="ECO:0000256" key="10">
    <source>
        <dbReference type="PIRSR" id="PIRSR000102-3"/>
    </source>
</evidence>
<keyword evidence="5 11" id="KW-0560">Oxidoreductase</keyword>
<organism evidence="15">
    <name type="scientific">Heterosigma akashiwo</name>
    <name type="common">Chromophytic alga</name>
    <name type="synonym">Heterosigma carterae</name>
    <dbReference type="NCBI Taxonomy" id="2829"/>
    <lineage>
        <taxon>Eukaryota</taxon>
        <taxon>Sar</taxon>
        <taxon>Stramenopiles</taxon>
        <taxon>Ochrophyta</taxon>
        <taxon>Raphidophyceae</taxon>
        <taxon>Chattonellales</taxon>
        <taxon>Chattonellaceae</taxon>
        <taxon>Heterosigma</taxon>
    </lineage>
</organism>
<dbReference type="PANTHER" id="PTHR11540">
    <property type="entry name" value="MALATE AND LACTATE DEHYDROGENASE"/>
    <property type="match status" value="1"/>
</dbReference>
<evidence type="ECO:0000256" key="12">
    <source>
        <dbReference type="RuleBase" id="RU003405"/>
    </source>
</evidence>
<evidence type="ECO:0000256" key="2">
    <source>
        <dbReference type="ARBA" id="ARBA00011738"/>
    </source>
</evidence>
<evidence type="ECO:0000256" key="3">
    <source>
        <dbReference type="ARBA" id="ARBA00012995"/>
    </source>
</evidence>
<dbReference type="InterPro" id="IPR001557">
    <property type="entry name" value="L-lactate/malate_DH"/>
</dbReference>
<evidence type="ECO:0000256" key="9">
    <source>
        <dbReference type="PIRSR" id="PIRSR000102-2"/>
    </source>
</evidence>
<feature type="binding site" evidence="9">
    <location>
        <position position="99"/>
    </location>
    <ligand>
        <name>substrate</name>
    </ligand>
</feature>
<evidence type="ECO:0000313" key="15">
    <source>
        <dbReference type="EMBL" id="CAE0627730.1"/>
    </source>
</evidence>
<feature type="binding site" evidence="10">
    <location>
        <begin position="135"/>
        <end position="137"/>
    </location>
    <ligand>
        <name>NAD(+)</name>
        <dbReference type="ChEBI" id="CHEBI:57540"/>
    </ligand>
</feature>
<dbReference type="InterPro" id="IPR022383">
    <property type="entry name" value="Lactate/malate_DH_C"/>
</dbReference>
<evidence type="ECO:0000256" key="8">
    <source>
        <dbReference type="PIRSR" id="PIRSR000102-1"/>
    </source>
</evidence>
<dbReference type="GO" id="GO:0030060">
    <property type="term" value="F:L-malate dehydrogenase (NAD+) activity"/>
    <property type="evidence" value="ECO:0007669"/>
    <property type="project" value="UniProtKB-EC"/>
</dbReference>
<keyword evidence="4 12" id="KW-0816">Tricarboxylic acid cycle</keyword>
<evidence type="ECO:0000256" key="11">
    <source>
        <dbReference type="RuleBase" id="RU003369"/>
    </source>
</evidence>
<feature type="binding site" evidence="9">
    <location>
        <position position="137"/>
    </location>
    <ligand>
        <name>substrate</name>
    </ligand>
</feature>
<dbReference type="CDD" id="cd01337">
    <property type="entry name" value="MDH_glyoxysomal_mitochondrial"/>
    <property type="match status" value="1"/>
</dbReference>
<feature type="binding site" evidence="10">
    <location>
        <position position="52"/>
    </location>
    <ligand>
        <name>NAD(+)</name>
        <dbReference type="ChEBI" id="CHEBI:57540"/>
    </ligand>
</feature>
<evidence type="ECO:0000259" key="14">
    <source>
        <dbReference type="Pfam" id="PF02866"/>
    </source>
</evidence>
<dbReference type="PROSITE" id="PS00068">
    <property type="entry name" value="MDH"/>
    <property type="match status" value="1"/>
</dbReference>
<dbReference type="InterPro" id="IPR001252">
    <property type="entry name" value="Malate_DH_AS"/>
</dbReference>
<dbReference type="SUPFAM" id="SSF56327">
    <property type="entry name" value="LDH C-terminal domain-like"/>
    <property type="match status" value="1"/>
</dbReference>
<dbReference type="InterPro" id="IPR010097">
    <property type="entry name" value="Malate_DH_type1"/>
</dbReference>
<dbReference type="GO" id="GO:0006108">
    <property type="term" value="P:malate metabolic process"/>
    <property type="evidence" value="ECO:0007669"/>
    <property type="project" value="InterPro"/>
</dbReference>
<evidence type="ECO:0000256" key="4">
    <source>
        <dbReference type="ARBA" id="ARBA00022532"/>
    </source>
</evidence>
<dbReference type="NCBIfam" id="TIGR01772">
    <property type="entry name" value="MDH_euk_gproteo"/>
    <property type="match status" value="1"/>
</dbReference>
<dbReference type="EC" id="1.1.1.37" evidence="3 12"/>
<dbReference type="GO" id="GO:0006099">
    <property type="term" value="P:tricarboxylic acid cycle"/>
    <property type="evidence" value="ECO:0007669"/>
    <property type="project" value="UniProtKB-KW"/>
</dbReference>
<accession>A0A6V1QQG6</accession>
<dbReference type="InterPro" id="IPR001236">
    <property type="entry name" value="Lactate/malate_DH_N"/>
</dbReference>
<feature type="binding site" evidence="10">
    <location>
        <position position="112"/>
    </location>
    <ligand>
        <name>NAD(+)</name>
        <dbReference type="ChEBI" id="CHEBI:57540"/>
    </ligand>
</feature>
<dbReference type="FunFam" id="3.90.110.10:FF:000001">
    <property type="entry name" value="Malate dehydrogenase"/>
    <property type="match status" value="1"/>
</dbReference>
<feature type="binding site" evidence="10">
    <location>
        <position position="245"/>
    </location>
    <ligand>
        <name>NAD(+)</name>
        <dbReference type="ChEBI" id="CHEBI:57540"/>
    </ligand>
</feature>
<dbReference type="GO" id="GO:0005737">
    <property type="term" value="C:cytoplasm"/>
    <property type="evidence" value="ECO:0007669"/>
    <property type="project" value="TreeGrafter"/>
</dbReference>
<feature type="active site" description="Proton acceptor" evidence="8">
    <location>
        <position position="195"/>
    </location>
</feature>
<evidence type="ECO:0000256" key="7">
    <source>
        <dbReference type="ARBA" id="ARBA00048313"/>
    </source>
</evidence>
<dbReference type="Gene3D" id="3.40.50.720">
    <property type="entry name" value="NAD(P)-binding Rossmann-like Domain"/>
    <property type="match status" value="1"/>
</dbReference>